<dbReference type="SUPFAM" id="SSF48498">
    <property type="entry name" value="Tetracyclin repressor-like, C-terminal domain"/>
    <property type="match status" value="1"/>
</dbReference>
<sequence length="184" mass="21293">MEQKRRRILEAAMLCFERFGFRGATIESVAKAARVSKSAIYDCFENKEALLLAVVEDVLNDLLAESQKACTPGQRLSEDLEKTFDAVIELRGSHRLLVGIYREARHLGTQEVLEMRKALEEGIVRYIEELVRRHQRSGETFRLEPKVIAFLVYRSYLQLIYDWEDLYEPLPPEQIKTALNAFAL</sequence>
<dbReference type="InterPro" id="IPR050109">
    <property type="entry name" value="HTH-type_TetR-like_transc_reg"/>
</dbReference>
<dbReference type="PANTHER" id="PTHR30055:SF232">
    <property type="entry name" value="TRANSCRIPTIONAL REGULATOR, TETR FAMILY"/>
    <property type="match status" value="1"/>
</dbReference>
<keyword evidence="5" id="KW-1185">Reference proteome</keyword>
<evidence type="ECO:0000256" key="1">
    <source>
        <dbReference type="ARBA" id="ARBA00023125"/>
    </source>
</evidence>
<dbReference type="Proteomes" id="UP000606653">
    <property type="component" value="Unassembled WGS sequence"/>
</dbReference>
<evidence type="ECO:0000259" key="3">
    <source>
        <dbReference type="PROSITE" id="PS50977"/>
    </source>
</evidence>
<dbReference type="EMBL" id="BMLN01000005">
    <property type="protein sequence ID" value="GGO00835.1"/>
    <property type="molecule type" value="Genomic_DNA"/>
</dbReference>
<name>A0ABQ2L3C9_9BACL</name>
<keyword evidence="1 2" id="KW-0238">DNA-binding</keyword>
<feature type="DNA-binding region" description="H-T-H motif" evidence="2">
    <location>
        <begin position="25"/>
        <end position="44"/>
    </location>
</feature>
<dbReference type="PANTHER" id="PTHR30055">
    <property type="entry name" value="HTH-TYPE TRANSCRIPTIONAL REGULATOR RUTR"/>
    <property type="match status" value="1"/>
</dbReference>
<organism evidence="4 5">
    <name type="scientific">Saccharibacillus kuerlensis</name>
    <dbReference type="NCBI Taxonomy" id="459527"/>
    <lineage>
        <taxon>Bacteria</taxon>
        <taxon>Bacillati</taxon>
        <taxon>Bacillota</taxon>
        <taxon>Bacilli</taxon>
        <taxon>Bacillales</taxon>
        <taxon>Paenibacillaceae</taxon>
        <taxon>Saccharibacillus</taxon>
    </lineage>
</organism>
<dbReference type="SUPFAM" id="SSF46689">
    <property type="entry name" value="Homeodomain-like"/>
    <property type="match status" value="1"/>
</dbReference>
<reference evidence="5" key="1">
    <citation type="journal article" date="2019" name="Int. J. Syst. Evol. Microbiol.">
        <title>The Global Catalogue of Microorganisms (GCM) 10K type strain sequencing project: providing services to taxonomists for standard genome sequencing and annotation.</title>
        <authorList>
            <consortium name="The Broad Institute Genomics Platform"/>
            <consortium name="The Broad Institute Genome Sequencing Center for Infectious Disease"/>
            <person name="Wu L."/>
            <person name="Ma J."/>
        </authorList>
    </citation>
    <scope>NUCLEOTIDE SEQUENCE [LARGE SCALE GENOMIC DNA]</scope>
    <source>
        <strain evidence="5">CGMCC 1.6964</strain>
    </source>
</reference>
<evidence type="ECO:0000313" key="4">
    <source>
        <dbReference type="EMBL" id="GGO00835.1"/>
    </source>
</evidence>
<feature type="domain" description="HTH tetR-type" evidence="3">
    <location>
        <begin position="2"/>
        <end position="62"/>
    </location>
</feature>
<gene>
    <name evidence="4" type="ORF">GCM10010969_22480</name>
</gene>
<dbReference type="Gene3D" id="1.10.357.10">
    <property type="entry name" value="Tetracycline Repressor, domain 2"/>
    <property type="match status" value="1"/>
</dbReference>
<accession>A0ABQ2L3C9</accession>
<evidence type="ECO:0000256" key="2">
    <source>
        <dbReference type="PROSITE-ProRule" id="PRU00335"/>
    </source>
</evidence>
<protein>
    <recommendedName>
        <fullName evidence="3">HTH tetR-type domain-containing protein</fullName>
    </recommendedName>
</protein>
<dbReference type="InterPro" id="IPR001647">
    <property type="entry name" value="HTH_TetR"/>
</dbReference>
<dbReference type="Gene3D" id="1.10.10.60">
    <property type="entry name" value="Homeodomain-like"/>
    <property type="match status" value="1"/>
</dbReference>
<dbReference type="InterPro" id="IPR036271">
    <property type="entry name" value="Tet_transcr_reg_TetR-rel_C_sf"/>
</dbReference>
<dbReference type="InterPro" id="IPR009057">
    <property type="entry name" value="Homeodomain-like_sf"/>
</dbReference>
<comment type="caution">
    <text evidence="4">The sequence shown here is derived from an EMBL/GenBank/DDBJ whole genome shotgun (WGS) entry which is preliminary data.</text>
</comment>
<evidence type="ECO:0000313" key="5">
    <source>
        <dbReference type="Proteomes" id="UP000606653"/>
    </source>
</evidence>
<dbReference type="Pfam" id="PF00440">
    <property type="entry name" value="TetR_N"/>
    <property type="match status" value="1"/>
</dbReference>
<proteinExistence type="predicted"/>
<dbReference type="PROSITE" id="PS50977">
    <property type="entry name" value="HTH_TETR_2"/>
    <property type="match status" value="1"/>
</dbReference>
<dbReference type="PRINTS" id="PR00455">
    <property type="entry name" value="HTHTETR"/>
</dbReference>
<dbReference type="RefSeq" id="WP_018978536.1">
    <property type="nucleotide sequence ID" value="NZ_BMLN01000005.1"/>
</dbReference>